<dbReference type="AlphaFoldDB" id="A0A0F7KEB9"/>
<dbReference type="EMBL" id="VNHT01000021">
    <property type="protein sequence ID" value="TYP88233.1"/>
    <property type="molecule type" value="Genomic_DNA"/>
</dbReference>
<dbReference type="EMBL" id="CP011451">
    <property type="protein sequence ID" value="AKH38845.1"/>
    <property type="molecule type" value="Genomic_DNA"/>
</dbReference>
<sequence length="166" mass="18429">MKLSAQIIHTAPGRIRFRVPAKRRDTFFFEELQNDCSGFSGVKQVSTNVLTGSVLLLYEDIEPDALIGHIRNHPLLDFESKDYPIGPSGEILTATHQQTAAQKASSTYASLDSTLKEFSNGFIDLRSVLFISLVIFAVRQLTQGAVFGNAITLFLYALQLIRPKEP</sequence>
<evidence type="ECO:0000313" key="1">
    <source>
        <dbReference type="EMBL" id="AKH38845.1"/>
    </source>
</evidence>
<dbReference type="Proteomes" id="UP000034156">
    <property type="component" value="Chromosome"/>
</dbReference>
<reference evidence="3" key="1">
    <citation type="submission" date="2015-05" db="EMBL/GenBank/DDBJ databases">
        <title>Draft genome of Nitrosomonas communis strain Nm2.</title>
        <authorList>
            <person name="Kozlowski J.A."/>
            <person name="Kits K.D."/>
            <person name="Stein L.Y."/>
        </authorList>
    </citation>
    <scope>NUCLEOTIDE SEQUENCE [LARGE SCALE GENOMIC DNA]</scope>
    <source>
        <strain evidence="3">Nm2</strain>
    </source>
</reference>
<proteinExistence type="predicted"/>
<accession>A0A0F7KEB9</accession>
<dbReference type="RefSeq" id="WP_046850879.1">
    <property type="nucleotide sequence ID" value="NZ_CBDIPD010000111.1"/>
</dbReference>
<reference evidence="1 3" key="2">
    <citation type="journal article" date="2016" name="Genome Announc.">
        <title>Genome Sequence of Nitrosomonas communis Strain Nm2, a Mesophilic Ammonia-Oxidizing Bacterium Isolated from Mediterranean Soil.</title>
        <authorList>
            <person name="Kozlowski J.A."/>
            <person name="Kits K.D."/>
            <person name="Stein L.Y."/>
        </authorList>
    </citation>
    <scope>NUCLEOTIDE SEQUENCE [LARGE SCALE GENOMIC DNA]</scope>
    <source>
        <strain evidence="1 3">Nm2</strain>
    </source>
</reference>
<dbReference type="Pfam" id="PF19991">
    <property type="entry name" value="HMA_2"/>
    <property type="match status" value="1"/>
</dbReference>
<dbReference type="PATRIC" id="fig|44574.3.peg.3683"/>
<keyword evidence="3" id="KW-1185">Reference proteome</keyword>
<reference evidence="2 4" key="3">
    <citation type="submission" date="2019-07" db="EMBL/GenBank/DDBJ databases">
        <title>Active sludge and wastewater microbial communities from Klosterneuburg, Austria.</title>
        <authorList>
            <person name="Wagner M."/>
        </authorList>
    </citation>
    <scope>NUCLEOTIDE SEQUENCE [LARGE SCALE GENOMIC DNA]</scope>
    <source>
        <strain evidence="2 4">Nm2</strain>
    </source>
</reference>
<dbReference type="Proteomes" id="UP000324176">
    <property type="component" value="Unassembled WGS sequence"/>
</dbReference>
<evidence type="ECO:0000313" key="2">
    <source>
        <dbReference type="EMBL" id="TYP88233.1"/>
    </source>
</evidence>
<protein>
    <submittedName>
        <fullName evidence="1">Uncharacterized protein</fullName>
    </submittedName>
</protein>
<dbReference type="OrthoDB" id="8562357at2"/>
<name>A0A0F7KEB9_9PROT</name>
<gene>
    <name evidence="1" type="ORF">AAW31_15225</name>
    <name evidence="2" type="ORF">BCL69_102118</name>
</gene>
<evidence type="ECO:0000313" key="3">
    <source>
        <dbReference type="Proteomes" id="UP000034156"/>
    </source>
</evidence>
<evidence type="ECO:0000313" key="4">
    <source>
        <dbReference type="Proteomes" id="UP000324176"/>
    </source>
</evidence>
<organism evidence="1 3">
    <name type="scientific">Nitrosomonas communis</name>
    <dbReference type="NCBI Taxonomy" id="44574"/>
    <lineage>
        <taxon>Bacteria</taxon>
        <taxon>Pseudomonadati</taxon>
        <taxon>Pseudomonadota</taxon>
        <taxon>Betaproteobacteria</taxon>
        <taxon>Nitrosomonadales</taxon>
        <taxon>Nitrosomonadaceae</taxon>
        <taxon>Nitrosomonas</taxon>
    </lineage>
</organism>
<dbReference type="KEGG" id="nco:AAW31_15225"/>